<feature type="region of interest" description="Disordered" evidence="1">
    <location>
        <begin position="1"/>
        <end position="110"/>
    </location>
</feature>
<evidence type="ECO:0000313" key="4">
    <source>
        <dbReference type="EMBL" id="MDI1492469.1"/>
    </source>
</evidence>
<dbReference type="Pfam" id="PF07923">
    <property type="entry name" value="N1221"/>
    <property type="match status" value="1"/>
</dbReference>
<feature type="domain" description="Far11/STRP N-terminal" evidence="2">
    <location>
        <begin position="129"/>
        <end position="475"/>
    </location>
</feature>
<reference evidence="4" key="1">
    <citation type="journal article" date="2023" name="Genome Biol. Evol.">
        <title>First Whole Genome Sequence and Flow Cytometry Genome Size Data for the Lichen-Forming Fungus Ramalina farinacea (Ascomycota).</title>
        <authorList>
            <person name="Llewellyn T."/>
            <person name="Mian S."/>
            <person name="Hill R."/>
            <person name="Leitch I.J."/>
            <person name="Gaya E."/>
        </authorList>
    </citation>
    <scope>NUCLEOTIDE SEQUENCE</scope>
    <source>
        <strain evidence="4">LIQ254RAFAR</strain>
    </source>
</reference>
<sequence length="1147" mass="127994">MDFSNDPSQEPSDSDPIIVKADEVDEAGADISTISPDNTSSESDFNARIESRRAHDAEASDSPKLLANAVPSPPRSIARPILRREGSAPAPPTQPPPAPPRQEDGAGPTDSLSLLQLRKLVGDLPKLEPTAYAYEYEETRSFPEELQEWFQYSEEERFIILGAKESFDEAWHPILSARQDADAGNASWTDASDADRRQLVKQAVSALDNEDVATRVNSLGALSYVVLGAWDDTAGVEFDVREQKLSNPTMSWLESQTTKPAYQMQWMINGVRMLWGRTILGKLIDLLKGIWESEQIEDGELELSKKAAEDVRLMMQLEANYVLTILYVIVEVTRNERITDINPPVRQILTSTEPNLLILLTQIVSNMRWEEEGKPSCIPRQKVCLDLCNFSSITDKENKVLLLFWKSVLLHFGSCHDVEECQQILRKESGEPQDDSRDTLLTASPLDYHLFRQEITSKYPAYSPPQPLIPVEPENNSILPPLSSHPSRQTSHDNLSALTSGNPIRQSIFNQPVHIATPAPSPPPSPAGPGGKGGKKQNYQTNQNFPFLYPPLDEYSNTLGGKGSADRQDKLVGKRWEGGDVPASISEAGQLFASRMRMSRSLRQLWDVREKYIKEERGWGESKVAVPARPSIQDDEDEDDENSLIEESILAGGPEESSSSTESSQGDENMKGPRDAMPTAPKPQRETSDKVVQSRLDAVEYYYREALPDLQSLVVTLFKNVSQHVLAHAAVGGVNGLANGLDDSGPDSGGKRKTNPNSSASLNQMLNGHSFDLEDGNDPAVEGLNETRSREISSKAVSGVLLLLLKWFKVSHILKFEYLTQLLLDADWIPLILKFFGHQDIDKAVEQKNDREDLDFFRFCHIHSRQAPSSPLQQPGLSTSDSSESDNDDAAPPPIRKHRRSPTSRSPQKSPSSPVRNSNPQRPEVDELGFPTAGPLPPEPLTNFAPRFFLTNINLLRLLQKITKRKAHRALLLTQYKSSTVLRKALKIPQPELRLYTLKIFKSQVPYCGRKWRQSNMRVITAIYLHCRPELRDEWLCGGDVDGVVEEALPVEQAGRALVHWWHLKEFRDVMEGRRGKDRDEEEGEEDNEGEEKEEYDFFARELEKMGWGIGGMSMNEDEGADMAGDVGVGGGGTEFDGGVLRMEGWA</sequence>
<dbReference type="InterPro" id="IPR012486">
    <property type="entry name" value="Far11/STRP_N"/>
</dbReference>
<feature type="compositionally biased region" description="Low complexity" evidence="1">
    <location>
        <begin position="655"/>
        <end position="664"/>
    </location>
</feature>
<accession>A0AA43QVQ2</accession>
<feature type="compositionally biased region" description="Polar residues" evidence="1">
    <location>
        <begin position="1"/>
        <end position="11"/>
    </location>
</feature>
<feature type="compositionally biased region" description="Pro residues" evidence="1">
    <location>
        <begin position="89"/>
        <end position="100"/>
    </location>
</feature>
<feature type="compositionally biased region" description="Polar residues" evidence="1">
    <location>
        <begin position="903"/>
        <end position="921"/>
    </location>
</feature>
<feature type="compositionally biased region" description="Polar residues" evidence="1">
    <location>
        <begin position="474"/>
        <end position="500"/>
    </location>
</feature>
<gene>
    <name evidence="4" type="primary">FAR11</name>
    <name evidence="4" type="ORF">OHK93_003683</name>
</gene>
<feature type="region of interest" description="Disordered" evidence="1">
    <location>
        <begin position="866"/>
        <end position="936"/>
    </location>
</feature>
<feature type="compositionally biased region" description="Acidic residues" evidence="1">
    <location>
        <begin position="633"/>
        <end position="644"/>
    </location>
</feature>
<feature type="region of interest" description="Disordered" evidence="1">
    <location>
        <begin position="741"/>
        <end position="773"/>
    </location>
</feature>
<feature type="domain" description="Far11/STRP C-terminal" evidence="3">
    <location>
        <begin position="582"/>
        <end position="1103"/>
    </location>
</feature>
<feature type="compositionally biased region" description="Acidic residues" evidence="1">
    <location>
        <begin position="1080"/>
        <end position="1095"/>
    </location>
</feature>
<organism evidence="4 5">
    <name type="scientific">Ramalina farinacea</name>
    <dbReference type="NCBI Taxonomy" id="258253"/>
    <lineage>
        <taxon>Eukaryota</taxon>
        <taxon>Fungi</taxon>
        <taxon>Dikarya</taxon>
        <taxon>Ascomycota</taxon>
        <taxon>Pezizomycotina</taxon>
        <taxon>Lecanoromycetes</taxon>
        <taxon>OSLEUM clade</taxon>
        <taxon>Lecanoromycetidae</taxon>
        <taxon>Lecanorales</taxon>
        <taxon>Lecanorineae</taxon>
        <taxon>Ramalinaceae</taxon>
        <taxon>Ramalina</taxon>
    </lineage>
</organism>
<dbReference type="PANTHER" id="PTHR13239">
    <property type="entry name" value="PROTEIN REQUIRED FOR HYPHAL ANASTOMOSIS HAM-2"/>
    <property type="match status" value="1"/>
</dbReference>
<proteinExistence type="predicted"/>
<dbReference type="Pfam" id="PF11882">
    <property type="entry name" value="DUF3402"/>
    <property type="match status" value="1"/>
</dbReference>
<dbReference type="SMART" id="SM01293">
    <property type="entry name" value="DUF3402"/>
    <property type="match status" value="1"/>
</dbReference>
<keyword evidence="5" id="KW-1185">Reference proteome</keyword>
<dbReference type="Proteomes" id="UP001161017">
    <property type="component" value="Unassembled WGS sequence"/>
</dbReference>
<comment type="caution">
    <text evidence="4">The sequence shown here is derived from an EMBL/GenBank/DDBJ whole genome shotgun (WGS) entry which is preliminary data.</text>
</comment>
<dbReference type="InterPro" id="IPR021819">
    <property type="entry name" value="Far11/STRP_C"/>
</dbReference>
<evidence type="ECO:0000256" key="1">
    <source>
        <dbReference type="SAM" id="MobiDB-lite"/>
    </source>
</evidence>
<evidence type="ECO:0000259" key="3">
    <source>
        <dbReference type="SMART" id="SM01293"/>
    </source>
</evidence>
<feature type="compositionally biased region" description="Polar residues" evidence="1">
    <location>
        <begin position="755"/>
        <end position="767"/>
    </location>
</feature>
<dbReference type="PANTHER" id="PTHR13239:SF4">
    <property type="entry name" value="AT25231P"/>
    <property type="match status" value="1"/>
</dbReference>
<feature type="region of interest" description="Disordered" evidence="1">
    <location>
        <begin position="1073"/>
        <end position="1096"/>
    </location>
</feature>
<dbReference type="SMART" id="SM01292">
    <property type="entry name" value="N1221"/>
    <property type="match status" value="1"/>
</dbReference>
<dbReference type="InterPro" id="IPR040185">
    <property type="entry name" value="Far11/STRP"/>
</dbReference>
<dbReference type="GO" id="GO:0007010">
    <property type="term" value="P:cytoskeleton organization"/>
    <property type="evidence" value="ECO:0007669"/>
    <property type="project" value="TreeGrafter"/>
</dbReference>
<feature type="compositionally biased region" description="Polar residues" evidence="1">
    <location>
        <begin position="866"/>
        <end position="877"/>
    </location>
</feature>
<evidence type="ECO:0000259" key="2">
    <source>
        <dbReference type="SMART" id="SM01292"/>
    </source>
</evidence>
<feature type="region of interest" description="Disordered" evidence="1">
    <location>
        <begin position="462"/>
        <end position="500"/>
    </location>
</feature>
<dbReference type="EMBL" id="JAPUFD010000019">
    <property type="protein sequence ID" value="MDI1492469.1"/>
    <property type="molecule type" value="Genomic_DNA"/>
</dbReference>
<feature type="compositionally biased region" description="Basic and acidic residues" evidence="1">
    <location>
        <begin position="45"/>
        <end position="58"/>
    </location>
</feature>
<dbReference type="GO" id="GO:0005829">
    <property type="term" value="C:cytosol"/>
    <property type="evidence" value="ECO:0007669"/>
    <property type="project" value="TreeGrafter"/>
</dbReference>
<name>A0AA43QVQ2_9LECA</name>
<feature type="region of interest" description="Disordered" evidence="1">
    <location>
        <begin position="620"/>
        <end position="691"/>
    </location>
</feature>
<feature type="region of interest" description="Disordered" evidence="1">
    <location>
        <begin position="514"/>
        <end position="541"/>
    </location>
</feature>
<feature type="compositionally biased region" description="Polar residues" evidence="1">
    <location>
        <begin position="32"/>
        <end position="44"/>
    </location>
</feature>
<evidence type="ECO:0000313" key="5">
    <source>
        <dbReference type="Proteomes" id="UP001161017"/>
    </source>
</evidence>
<protein>
    <submittedName>
        <fullName evidence="4">Factor arrest protein 11</fullName>
    </submittedName>
</protein>
<dbReference type="AlphaFoldDB" id="A0AA43QVQ2"/>